<dbReference type="EMBL" id="FXZK01000003">
    <property type="protein sequence ID" value="SMY07699.1"/>
    <property type="molecule type" value="Genomic_DNA"/>
</dbReference>
<gene>
    <name evidence="1" type="ORF">LOM8899_01839</name>
</gene>
<sequence>MAGEIELAAILCAFVFGGKAEQAHHYVASGQDHYIKVDCETDTHVIEVGLDNKRGSFDSVHQAVFAAYLTGKAPMVVIIDTNGREESQEFQIETVAQSFGVAYETWTEDELVRMQMTWPFRVEKPAPYIIGAALN</sequence>
<protein>
    <submittedName>
        <fullName evidence="1">Uncharacterized protein</fullName>
    </submittedName>
</protein>
<dbReference type="AlphaFoldDB" id="A0A238LDF1"/>
<name>A0A238LDF1_9RHOB</name>
<reference evidence="1 2" key="1">
    <citation type="submission" date="2017-05" db="EMBL/GenBank/DDBJ databases">
        <authorList>
            <person name="Song R."/>
            <person name="Chenine A.L."/>
            <person name="Ruprecht R.M."/>
        </authorList>
    </citation>
    <scope>NUCLEOTIDE SEQUENCE [LARGE SCALE GENOMIC DNA]</scope>
    <source>
        <strain evidence="1 2">CECT 8899</strain>
    </source>
</reference>
<proteinExistence type="predicted"/>
<dbReference type="RefSeq" id="WP_093991911.1">
    <property type="nucleotide sequence ID" value="NZ_FXZK01000003.1"/>
</dbReference>
<dbReference type="Proteomes" id="UP000201613">
    <property type="component" value="Unassembled WGS sequence"/>
</dbReference>
<evidence type="ECO:0000313" key="2">
    <source>
        <dbReference type="Proteomes" id="UP000201613"/>
    </source>
</evidence>
<dbReference type="OrthoDB" id="7853199at2"/>
<accession>A0A238LDF1</accession>
<evidence type="ECO:0000313" key="1">
    <source>
        <dbReference type="EMBL" id="SMY07699.1"/>
    </source>
</evidence>
<organism evidence="1 2">
    <name type="scientific">Flavimaricola marinus</name>
    <dbReference type="NCBI Taxonomy" id="1819565"/>
    <lineage>
        <taxon>Bacteria</taxon>
        <taxon>Pseudomonadati</taxon>
        <taxon>Pseudomonadota</taxon>
        <taxon>Alphaproteobacteria</taxon>
        <taxon>Rhodobacterales</taxon>
        <taxon>Paracoccaceae</taxon>
        <taxon>Flavimaricola</taxon>
    </lineage>
</organism>
<keyword evidence="2" id="KW-1185">Reference proteome</keyword>